<dbReference type="SUPFAM" id="SSF143034">
    <property type="entry name" value="L35p-like"/>
    <property type="match status" value="1"/>
</dbReference>
<organism evidence="5">
    <name type="scientific">Olisthodiscus luteus</name>
    <name type="common">Marine phytoflagellate</name>
    <dbReference type="NCBI Taxonomy" id="83000"/>
    <lineage>
        <taxon>Eukaryota</taxon>
        <taxon>Sar</taxon>
        <taxon>Stramenopiles</taxon>
        <taxon>Ochrophyta</taxon>
        <taxon>Olisthodiscophyceae</taxon>
        <taxon>Olisthodiscaceae</taxon>
        <taxon>Olisthodiscus</taxon>
    </lineage>
</organism>
<dbReference type="RefSeq" id="YP_010152784.1">
    <property type="nucleotide sequence ID" value="NC_057170.1"/>
</dbReference>
<accession>A0A7U0KSL7</accession>
<dbReference type="PRINTS" id="PR00064">
    <property type="entry name" value="RIBOSOMALL35"/>
</dbReference>
<gene>
    <name evidence="5" type="primary">rpl35</name>
</gene>
<keyword evidence="5" id="KW-0934">Plastid</keyword>
<dbReference type="EMBL" id="MT859097">
    <property type="protein sequence ID" value="QQW50507.1"/>
    <property type="molecule type" value="Genomic_DNA"/>
</dbReference>
<protein>
    <recommendedName>
        <fullName evidence="4">50S ribosomal protein L35</fullName>
    </recommendedName>
</protein>
<reference evidence="5" key="1">
    <citation type="journal article" date="2021" name="J. Phycol.">
        <title>Olisthodiscus represents a new class of Ochrophyta.</title>
        <authorList>
            <person name="Barcyte D."/>
            <person name="Eikrem W."/>
            <person name="Engesmo A."/>
            <person name="Seoane S."/>
            <person name="Wohlmann J."/>
            <person name="Horak A."/>
            <person name="Yurchenko T."/>
            <person name="Elias M."/>
        </authorList>
    </citation>
    <scope>NUCLEOTIDE SEQUENCE</scope>
    <source>
        <strain evidence="5">K-0444</strain>
    </source>
</reference>
<dbReference type="GO" id="GO:0015934">
    <property type="term" value="C:large ribosomal subunit"/>
    <property type="evidence" value="ECO:0007669"/>
    <property type="project" value="TreeGrafter"/>
</dbReference>
<evidence type="ECO:0000256" key="1">
    <source>
        <dbReference type="ARBA" id="ARBA00006598"/>
    </source>
</evidence>
<evidence type="ECO:0000313" key="5">
    <source>
        <dbReference type="EMBL" id="QQW50507.1"/>
    </source>
</evidence>
<dbReference type="GO" id="GO:0003735">
    <property type="term" value="F:structural constituent of ribosome"/>
    <property type="evidence" value="ECO:0007669"/>
    <property type="project" value="InterPro"/>
</dbReference>
<comment type="similarity">
    <text evidence="1 4">Belongs to the bacterial ribosomal protein bL35 family.</text>
</comment>
<evidence type="ECO:0000256" key="2">
    <source>
        <dbReference type="ARBA" id="ARBA00022980"/>
    </source>
</evidence>
<dbReference type="InterPro" id="IPR001706">
    <property type="entry name" value="Ribosomal_bL35"/>
</dbReference>
<dbReference type="AlphaFoldDB" id="A0A7U0KSL7"/>
<dbReference type="NCBIfam" id="TIGR00001">
    <property type="entry name" value="rpmI_bact"/>
    <property type="match status" value="1"/>
</dbReference>
<dbReference type="Gene3D" id="4.10.410.60">
    <property type="match status" value="1"/>
</dbReference>
<dbReference type="Pfam" id="PF01632">
    <property type="entry name" value="Ribosomal_L35p"/>
    <property type="match status" value="1"/>
</dbReference>
<keyword evidence="3 4" id="KW-0687">Ribonucleoprotein</keyword>
<dbReference type="GO" id="GO:0006412">
    <property type="term" value="P:translation"/>
    <property type="evidence" value="ECO:0007669"/>
    <property type="project" value="InterPro"/>
</dbReference>
<dbReference type="EMBL" id="MT859097">
    <property type="protein sequence ID" value="QQW50445.1"/>
    <property type="molecule type" value="Genomic_DNA"/>
</dbReference>
<proteinExistence type="inferred from homology"/>
<evidence type="ECO:0000256" key="3">
    <source>
        <dbReference type="ARBA" id="ARBA00023274"/>
    </source>
</evidence>
<dbReference type="GeneID" id="67154358"/>
<dbReference type="InterPro" id="IPR037229">
    <property type="entry name" value="Ribosomal_bL35_sf"/>
</dbReference>
<dbReference type="InterPro" id="IPR021137">
    <property type="entry name" value="Ribosomal_bL35-like"/>
</dbReference>
<name>A0A7U0KSL7_OLILU</name>
<evidence type="ECO:0000256" key="4">
    <source>
        <dbReference type="RuleBase" id="RU000568"/>
    </source>
</evidence>
<dbReference type="PANTHER" id="PTHR33343:SF1">
    <property type="entry name" value="LARGE RIBOSOMAL SUBUNIT PROTEIN BL35M"/>
    <property type="match status" value="1"/>
</dbReference>
<dbReference type="FunFam" id="4.10.410.60:FF:000001">
    <property type="entry name" value="50S ribosomal protein L35"/>
    <property type="match status" value="1"/>
</dbReference>
<dbReference type="PANTHER" id="PTHR33343">
    <property type="entry name" value="54S RIBOSOMAL PROTEIN BL35M"/>
    <property type="match status" value="1"/>
</dbReference>
<dbReference type="RefSeq" id="YP_010152846.1">
    <property type="nucleotide sequence ID" value="NC_057170.1"/>
</dbReference>
<dbReference type="HAMAP" id="MF_00514">
    <property type="entry name" value="Ribosomal_bL35"/>
    <property type="match status" value="1"/>
</dbReference>
<geneLocation type="plastid" evidence="5"/>
<sequence>MRKLKTNSAIQKRLKKTKTGKYLRRKAFKSHILEKKSQKRKRRLRVKAVLTQSDLKNLIKH</sequence>
<dbReference type="GeneID" id="67154448"/>
<keyword evidence="2 4" id="KW-0689">Ribosomal protein</keyword>